<dbReference type="RefSeq" id="XP_037163973.1">
    <property type="nucleotide sequence ID" value="XM_037309112.1"/>
</dbReference>
<reference evidence="1 2" key="1">
    <citation type="journal article" date="2020" name="Genomics">
        <title>Complete, high-quality genomes from long-read metagenomic sequencing of two wolf lichen thalli reveals enigmatic genome architecture.</title>
        <authorList>
            <person name="McKenzie S.K."/>
            <person name="Walston R.F."/>
            <person name="Allen J.L."/>
        </authorList>
    </citation>
    <scope>NUCLEOTIDE SEQUENCE [LARGE SCALE GENOMIC DNA]</scope>
    <source>
        <strain evidence="1">WasteWater2</strain>
    </source>
</reference>
<gene>
    <name evidence="1" type="ORF">HO173_007208</name>
</gene>
<accession>A0A8H6L3W5</accession>
<dbReference type="AlphaFoldDB" id="A0A8H6L3W5"/>
<keyword evidence="2" id="KW-1185">Reference proteome</keyword>
<dbReference type="Proteomes" id="UP000578531">
    <property type="component" value="Unassembled WGS sequence"/>
</dbReference>
<evidence type="ECO:0000313" key="1">
    <source>
        <dbReference type="EMBL" id="KAF6234582.1"/>
    </source>
</evidence>
<comment type="caution">
    <text evidence="1">The sequence shown here is derived from an EMBL/GenBank/DDBJ whole genome shotgun (WGS) entry which is preliminary data.</text>
</comment>
<name>A0A8H6L3W5_9LECA</name>
<dbReference type="GeneID" id="59288865"/>
<protein>
    <submittedName>
        <fullName evidence="1">Uncharacterized protein</fullName>
    </submittedName>
</protein>
<proteinExistence type="predicted"/>
<dbReference type="EMBL" id="JACCJC010000029">
    <property type="protein sequence ID" value="KAF6234582.1"/>
    <property type="molecule type" value="Genomic_DNA"/>
</dbReference>
<evidence type="ECO:0000313" key="2">
    <source>
        <dbReference type="Proteomes" id="UP000578531"/>
    </source>
</evidence>
<sequence length="131" mass="15339">MRTSSYLEQTLSFEQSPATDQYFEVRSSHLFELQGGSSCIEIYVQRPSQDQSIDEWNVVQNYDQKQDFEYNSEPPSPVDWHRYSTREHPPHYVGWPGLERQKVSNAEDLEEIASVRNPRVLMSVLPDLMVE</sequence>
<organism evidence="1 2">
    <name type="scientific">Letharia columbiana</name>
    <dbReference type="NCBI Taxonomy" id="112416"/>
    <lineage>
        <taxon>Eukaryota</taxon>
        <taxon>Fungi</taxon>
        <taxon>Dikarya</taxon>
        <taxon>Ascomycota</taxon>
        <taxon>Pezizomycotina</taxon>
        <taxon>Lecanoromycetes</taxon>
        <taxon>OSLEUM clade</taxon>
        <taxon>Lecanoromycetidae</taxon>
        <taxon>Lecanorales</taxon>
        <taxon>Lecanorineae</taxon>
        <taxon>Parmeliaceae</taxon>
        <taxon>Letharia</taxon>
    </lineage>
</organism>